<keyword evidence="2" id="KW-1185">Reference proteome</keyword>
<name>A8AMX4_CITK8</name>
<reference evidence="1 2" key="1">
    <citation type="submission" date="2007-08" db="EMBL/GenBank/DDBJ databases">
        <authorList>
            <consortium name="The Citrobacter koseri Genome Sequencing Project"/>
            <person name="McClelland M."/>
            <person name="Sanderson E.K."/>
            <person name="Porwollik S."/>
            <person name="Spieth J."/>
            <person name="Clifton W.S."/>
            <person name="Latreille P."/>
            <person name="Courtney L."/>
            <person name="Wang C."/>
            <person name="Pepin K."/>
            <person name="Bhonagiri V."/>
            <person name="Nash W."/>
            <person name="Johnson M."/>
            <person name="Thiruvilangam P."/>
            <person name="Wilson R."/>
        </authorList>
    </citation>
    <scope>NUCLEOTIDE SEQUENCE [LARGE SCALE GENOMIC DNA]</scope>
    <source>
        <strain evidence="2">ATCC BAA-895 / CDC 4225-83 / SGSC4696</strain>
    </source>
</reference>
<dbReference type="STRING" id="290338.CKO_03761"/>
<evidence type="ECO:0000313" key="1">
    <source>
        <dbReference type="EMBL" id="ABV14837.1"/>
    </source>
</evidence>
<proteinExistence type="predicted"/>
<sequence length="31" mass="3745">MWLIKISLILTISYFNKIISTRNYKSRKANK</sequence>
<organism evidence="1 2">
    <name type="scientific">Citrobacter koseri (strain ATCC BAA-895 / CDC 4225-83 / SGSC4696)</name>
    <dbReference type="NCBI Taxonomy" id="290338"/>
    <lineage>
        <taxon>Bacteria</taxon>
        <taxon>Pseudomonadati</taxon>
        <taxon>Pseudomonadota</taxon>
        <taxon>Gammaproteobacteria</taxon>
        <taxon>Enterobacterales</taxon>
        <taxon>Enterobacteriaceae</taxon>
        <taxon>Citrobacter</taxon>
    </lineage>
</organism>
<accession>A8AMX4</accession>
<dbReference type="Proteomes" id="UP000008148">
    <property type="component" value="Chromosome"/>
</dbReference>
<gene>
    <name evidence="1" type="ordered locus">CKO_03761</name>
</gene>
<dbReference type="AlphaFoldDB" id="A8AMX4"/>
<evidence type="ECO:0000313" key="2">
    <source>
        <dbReference type="Proteomes" id="UP000008148"/>
    </source>
</evidence>
<dbReference type="HOGENOM" id="CLU_3395810_0_0_6"/>
<dbReference type="KEGG" id="cko:CKO_03761"/>
<protein>
    <submittedName>
        <fullName evidence="1">Uncharacterized protein</fullName>
    </submittedName>
</protein>
<dbReference type="EMBL" id="CP000822">
    <property type="protein sequence ID" value="ABV14837.1"/>
    <property type="molecule type" value="Genomic_DNA"/>
</dbReference>